<feature type="compositionally biased region" description="Pro residues" evidence="1">
    <location>
        <begin position="225"/>
        <end position="245"/>
    </location>
</feature>
<keyword evidence="2" id="KW-0732">Signal</keyword>
<evidence type="ECO:0000256" key="2">
    <source>
        <dbReference type="SAM" id="SignalP"/>
    </source>
</evidence>
<evidence type="ECO:0000259" key="3">
    <source>
        <dbReference type="PROSITE" id="PS51272"/>
    </source>
</evidence>
<gene>
    <name evidence="4" type="ORF">PGH26_01945</name>
</gene>
<dbReference type="Gene3D" id="1.10.530.10">
    <property type="match status" value="1"/>
</dbReference>
<protein>
    <submittedName>
        <fullName evidence="4">S-layer homology domain-containing protein</fullName>
    </submittedName>
</protein>
<feature type="chain" id="PRO_5046212791" evidence="2">
    <location>
        <begin position="33"/>
        <end position="705"/>
    </location>
</feature>
<feature type="region of interest" description="Disordered" evidence="1">
    <location>
        <begin position="215"/>
        <end position="247"/>
    </location>
</feature>
<dbReference type="InterPro" id="IPR002901">
    <property type="entry name" value="MGlyc_endo_b_GlcNAc-like_dom"/>
</dbReference>
<accession>A0ABZ0KXM6</accession>
<dbReference type="RefSeq" id="WP_323692356.1">
    <property type="nucleotide sequence ID" value="NZ_CP116341.1"/>
</dbReference>
<dbReference type="Pfam" id="PF01832">
    <property type="entry name" value="Glucosaminidase"/>
    <property type="match status" value="1"/>
</dbReference>
<dbReference type="InterPro" id="IPR051465">
    <property type="entry name" value="Cell_Envelope_Struct_Comp"/>
</dbReference>
<dbReference type="PANTHER" id="PTHR43308">
    <property type="entry name" value="OUTER MEMBRANE PROTEIN ALPHA-RELATED"/>
    <property type="match status" value="1"/>
</dbReference>
<feature type="domain" description="SLH" evidence="3">
    <location>
        <begin position="27"/>
        <end position="90"/>
    </location>
</feature>
<proteinExistence type="predicted"/>
<evidence type="ECO:0000256" key="1">
    <source>
        <dbReference type="SAM" id="MobiDB-lite"/>
    </source>
</evidence>
<reference evidence="4 5" key="1">
    <citation type="submission" date="2023-01" db="EMBL/GenBank/DDBJ databases">
        <title>Sporosarcina sp. nov., isolated from Korean tranditional fermented seafood 'Jeotgal'.</title>
        <authorList>
            <person name="Yang A.-I."/>
        </authorList>
    </citation>
    <scope>NUCLEOTIDE SEQUENCE [LARGE SCALE GENOMIC DNA]</scope>
    <source>
        <strain evidence="4 5">B2O-1</strain>
    </source>
</reference>
<dbReference type="PANTHER" id="PTHR43308:SF5">
    <property type="entry name" value="S-LAYER PROTEIN _ PEPTIDOGLYCAN ENDO-BETA-N-ACETYLGLUCOSAMINIDASE"/>
    <property type="match status" value="1"/>
</dbReference>
<dbReference type="Pfam" id="PF00395">
    <property type="entry name" value="SLH"/>
    <property type="match status" value="2"/>
</dbReference>
<name>A0ABZ0KXM6_9BACL</name>
<dbReference type="InterPro" id="IPR001119">
    <property type="entry name" value="SLH_dom"/>
</dbReference>
<dbReference type="PROSITE" id="PS51272">
    <property type="entry name" value="SLH"/>
    <property type="match status" value="2"/>
</dbReference>
<sequence length="705" mass="78021">MKSLRSLTKLAAVLSAILLLVTLVIPASPAHADELTGRTLEKELREMISKDILSGYTDGTYRPTENVSRGQFAAFIARALKLPEANGSFNDVPNTSKLAKDIYRVQKAGLMNGYSGGIFKPDAPITREQVSITMTNVLNYSGMVLQETRINFTDLNEFQSSGSVRSAYYNIRYGIISGIPNKDGSMRFEPKSNTTREQAAAFISRYLKAAAAYEPPDLPEIPDTPEQPTPPEDPIKPEPPAPQPPTVQSDYYLAALENGKLKKQATGYSDYLKAAELFNSSSKYTAMYRGDELIRVRRGMAFGDKLSKAKVKENTIIYFDPEFKKQATYVQHGRELKYLGSTDKFVKVQVGATEGYAKHSEVDLIPIELVTDRDHYTVSQWGTLTHHTYNYVDKKSASYYVQLAPDFLKNNGTYHSPDGVHFYETNGKFVGTFLPYFQFLSARSKTSYTGAELDALIMNVLKEREQKYAGRYTDASKKSKLIGLGSSFKKLEDDYHVNALMILSLAVHEGDYGMSETAQTCNNLFGLYKYDSLTKLCPDKGTFKSPGDSAVALVKDFLNPNYMDPTNALGRAQGAAFGNKTTGFNVNYASDPTWGAKAGAHMYELDKAAGGKDYGRYKQFALTNLEIPTNIRTAPSTNASILFTYKARYNGVYKDTSSGLALGYPLTVISSVKGDDGMTWYEVFSDKAGTGTGYIREDVVTIINN</sequence>
<dbReference type="Proteomes" id="UP001303532">
    <property type="component" value="Chromosome"/>
</dbReference>
<evidence type="ECO:0000313" key="5">
    <source>
        <dbReference type="Proteomes" id="UP001303532"/>
    </source>
</evidence>
<keyword evidence="5" id="KW-1185">Reference proteome</keyword>
<evidence type="ECO:0000313" key="4">
    <source>
        <dbReference type="EMBL" id="WOV84710.1"/>
    </source>
</evidence>
<dbReference type="EMBL" id="CP116341">
    <property type="protein sequence ID" value="WOV84710.1"/>
    <property type="molecule type" value="Genomic_DNA"/>
</dbReference>
<feature type="domain" description="SLH" evidence="3">
    <location>
        <begin position="147"/>
        <end position="217"/>
    </location>
</feature>
<feature type="signal peptide" evidence="2">
    <location>
        <begin position="1"/>
        <end position="32"/>
    </location>
</feature>
<organism evidence="4 5">
    <name type="scientific">Sporosarcina jeotgali</name>
    <dbReference type="NCBI Taxonomy" id="3020056"/>
    <lineage>
        <taxon>Bacteria</taxon>
        <taxon>Bacillati</taxon>
        <taxon>Bacillota</taxon>
        <taxon>Bacilli</taxon>
        <taxon>Bacillales</taxon>
        <taxon>Caryophanaceae</taxon>
        <taxon>Sporosarcina</taxon>
    </lineage>
</organism>